<comment type="similarity">
    <text evidence="1 6">Belongs to the peptidase S14 family.</text>
</comment>
<keyword evidence="5" id="KW-0720">Serine protease</keyword>
<keyword evidence="3 7" id="KW-0645">Protease</keyword>
<dbReference type="PANTHER" id="PTHR10381:SF70">
    <property type="entry name" value="ATP-DEPENDENT CLP PROTEASE PROTEOLYTIC SUBUNIT"/>
    <property type="match status" value="1"/>
</dbReference>
<dbReference type="Proteomes" id="UP000236642">
    <property type="component" value="Unassembled WGS sequence"/>
</dbReference>
<evidence type="ECO:0000256" key="5">
    <source>
        <dbReference type="ARBA" id="ARBA00022825"/>
    </source>
</evidence>
<evidence type="ECO:0000256" key="4">
    <source>
        <dbReference type="ARBA" id="ARBA00022801"/>
    </source>
</evidence>
<dbReference type="GO" id="GO:0051117">
    <property type="term" value="F:ATPase binding"/>
    <property type="evidence" value="ECO:0007669"/>
    <property type="project" value="TreeGrafter"/>
</dbReference>
<protein>
    <recommendedName>
        <fullName evidence="6">ATP-dependent Clp protease proteolytic subunit</fullName>
    </recommendedName>
</protein>
<dbReference type="PANTHER" id="PTHR10381">
    <property type="entry name" value="ATP-DEPENDENT CLP PROTEASE PROTEOLYTIC SUBUNIT"/>
    <property type="match status" value="1"/>
</dbReference>
<evidence type="ECO:0000256" key="1">
    <source>
        <dbReference type="ARBA" id="ARBA00007039"/>
    </source>
</evidence>
<dbReference type="GO" id="GO:0004176">
    <property type="term" value="F:ATP-dependent peptidase activity"/>
    <property type="evidence" value="ECO:0007669"/>
    <property type="project" value="InterPro"/>
</dbReference>
<keyword evidence="2" id="KW-0963">Cytoplasm</keyword>
<evidence type="ECO:0000256" key="2">
    <source>
        <dbReference type="ARBA" id="ARBA00022490"/>
    </source>
</evidence>
<evidence type="ECO:0000313" key="8">
    <source>
        <dbReference type="Proteomes" id="UP000236642"/>
    </source>
</evidence>
<dbReference type="InterPro" id="IPR029045">
    <property type="entry name" value="ClpP/crotonase-like_dom_sf"/>
</dbReference>
<dbReference type="Gene3D" id="3.90.226.10">
    <property type="entry name" value="2-enoyl-CoA Hydratase, Chain A, domain 1"/>
    <property type="match status" value="1"/>
</dbReference>
<proteinExistence type="inferred from homology"/>
<comment type="caution">
    <text evidence="7">The sequence shown here is derived from an EMBL/GenBank/DDBJ whole genome shotgun (WGS) entry which is preliminary data.</text>
</comment>
<keyword evidence="4 7" id="KW-0378">Hydrolase</keyword>
<dbReference type="AlphaFoldDB" id="A0A2H5Y4T4"/>
<name>A0A2H5Y4T4_9CHLR</name>
<dbReference type="SUPFAM" id="SSF52096">
    <property type="entry name" value="ClpP/crotonase"/>
    <property type="match status" value="1"/>
</dbReference>
<dbReference type="PRINTS" id="PR00127">
    <property type="entry name" value="CLPPROTEASEP"/>
</dbReference>
<dbReference type="GO" id="GO:0004252">
    <property type="term" value="F:serine-type endopeptidase activity"/>
    <property type="evidence" value="ECO:0007669"/>
    <property type="project" value="InterPro"/>
</dbReference>
<reference evidence="8" key="1">
    <citation type="submission" date="2017-09" db="EMBL/GenBank/DDBJ databases">
        <title>Metaegenomics of thermophilic ammonia-oxidizing enrichment culture.</title>
        <authorList>
            <person name="Kato S."/>
            <person name="Suzuki K."/>
        </authorList>
    </citation>
    <scope>NUCLEOTIDE SEQUENCE [LARGE SCALE GENOMIC DNA]</scope>
</reference>
<evidence type="ECO:0000313" key="7">
    <source>
        <dbReference type="EMBL" id="GBD08446.1"/>
    </source>
</evidence>
<dbReference type="Pfam" id="PF00574">
    <property type="entry name" value="CLP_protease"/>
    <property type="match status" value="1"/>
</dbReference>
<evidence type="ECO:0000256" key="6">
    <source>
        <dbReference type="RuleBase" id="RU003567"/>
    </source>
</evidence>
<organism evidence="7 8">
    <name type="scientific">Candidatus Thermoflexus japonica</name>
    <dbReference type="NCBI Taxonomy" id="2035417"/>
    <lineage>
        <taxon>Bacteria</taxon>
        <taxon>Bacillati</taxon>
        <taxon>Chloroflexota</taxon>
        <taxon>Thermoflexia</taxon>
        <taxon>Thermoflexales</taxon>
        <taxon>Thermoflexaceae</taxon>
        <taxon>Thermoflexus</taxon>
    </lineage>
</organism>
<sequence>MAHTPVVIRFFAPVIDITINALLNAVDQKMREGHRDFLLLLSSPGGSVFHGLSAYNYLRGIPARITTCNFGSVDSIGVVLYCAGARRLSVPHARFLLHGISAQFPQPISLEEKQLEERIKGLRIDVENIAKVIATSTGKPVEEVIAAMHERITLNPEEAKAWGLVHEIVHELFPAGAEVISIQYQEPPHLA</sequence>
<dbReference type="GO" id="GO:0009368">
    <property type="term" value="C:endopeptidase Clp complex"/>
    <property type="evidence" value="ECO:0007669"/>
    <property type="project" value="TreeGrafter"/>
</dbReference>
<dbReference type="InterPro" id="IPR001907">
    <property type="entry name" value="ClpP"/>
</dbReference>
<dbReference type="EMBL" id="BEHY01000010">
    <property type="protein sequence ID" value="GBD08446.1"/>
    <property type="molecule type" value="Genomic_DNA"/>
</dbReference>
<accession>A0A2H5Y4T4</accession>
<dbReference type="InterPro" id="IPR023562">
    <property type="entry name" value="ClpP/TepA"/>
</dbReference>
<dbReference type="GO" id="GO:0006515">
    <property type="term" value="P:protein quality control for misfolded or incompletely synthesized proteins"/>
    <property type="evidence" value="ECO:0007669"/>
    <property type="project" value="TreeGrafter"/>
</dbReference>
<gene>
    <name evidence="7" type="primary">clpP_1</name>
    <name evidence="7" type="ORF">HRbin22_00686</name>
</gene>
<evidence type="ECO:0000256" key="3">
    <source>
        <dbReference type="ARBA" id="ARBA00022670"/>
    </source>
</evidence>